<dbReference type="GO" id="GO:0030170">
    <property type="term" value="F:pyridoxal phosphate binding"/>
    <property type="evidence" value="ECO:0007669"/>
    <property type="project" value="InterPro"/>
</dbReference>
<dbReference type="SUPFAM" id="SSF53383">
    <property type="entry name" value="PLP-dependent transferases"/>
    <property type="match status" value="1"/>
</dbReference>
<feature type="domain" description="Aminotransferase class I/classII large" evidence="4">
    <location>
        <begin position="33"/>
        <end position="382"/>
    </location>
</feature>
<proteinExistence type="predicted"/>
<evidence type="ECO:0000256" key="1">
    <source>
        <dbReference type="ARBA" id="ARBA00001933"/>
    </source>
</evidence>
<evidence type="ECO:0000259" key="4">
    <source>
        <dbReference type="Pfam" id="PF00155"/>
    </source>
</evidence>
<dbReference type="Gene3D" id="3.40.640.10">
    <property type="entry name" value="Type I PLP-dependent aspartate aminotransferase-like (Major domain)"/>
    <property type="match status" value="1"/>
</dbReference>
<dbReference type="PANTHER" id="PTHR42832:SF3">
    <property type="entry name" value="L-GLUTAMINE--4-(METHYLSULFANYL)-2-OXOBUTANOATE AMINOTRANSFERASE"/>
    <property type="match status" value="1"/>
</dbReference>
<sequence length="391" mass="43954">MKIEASRRLEHFQTGIFAALNEKKEELLASGKKIYNLSVGTPDFPVFDHIRKALMEAAQDPEKYHYTLRDLPELHEAVKDYYKKRFDVEISTDEIVAVPGSQEGVAHLGLTLCNPGDVVLLPNPGYPVFEVGAYLGGAELYFYELREENDFLPKFDEIPEDIARRAKYIMVSYPYNPVCAVAPASFYEELIAYAKKYNIIVVHDNAYSDIIYDGVRGGSFLEFPGAKEVGIECFSLSKSFNLTGARVSFMIGNREIIDAVKLLRSQYDFGIFEPIQRAAIAALEGPLEPVRAQCVRYQERRDALCGGLRSIGWDVRDSQGTMFAWARIPEGFSSSQQFVMELMDKTGVICTPGDAFGSMGEGYVRFALVLPPEKIREMIEVIDQSGILKRQ</sequence>
<dbReference type="CDD" id="cd00609">
    <property type="entry name" value="AAT_like"/>
    <property type="match status" value="1"/>
</dbReference>
<dbReference type="InterPro" id="IPR015424">
    <property type="entry name" value="PyrdxlP-dep_Trfase"/>
</dbReference>
<name>A0A9D1E955_9FIRM</name>
<accession>A0A9D1E955</accession>
<protein>
    <submittedName>
        <fullName evidence="5">Aminotransferase class I/II-fold pyridoxal phosphate-dependent enzyme</fullName>
    </submittedName>
</protein>
<dbReference type="PANTHER" id="PTHR42832">
    <property type="entry name" value="AMINO ACID AMINOTRANSFERASE"/>
    <property type="match status" value="1"/>
</dbReference>
<comment type="cofactor">
    <cofactor evidence="1">
        <name>pyridoxal 5'-phosphate</name>
        <dbReference type="ChEBI" id="CHEBI:597326"/>
    </cofactor>
</comment>
<dbReference type="InterPro" id="IPR004839">
    <property type="entry name" value="Aminotransferase_I/II_large"/>
</dbReference>
<dbReference type="EMBL" id="DVHM01000085">
    <property type="protein sequence ID" value="HIR70689.1"/>
    <property type="molecule type" value="Genomic_DNA"/>
</dbReference>
<organism evidence="5 6">
    <name type="scientific">Candidatus Pullilachnospira gallistercoris</name>
    <dbReference type="NCBI Taxonomy" id="2840911"/>
    <lineage>
        <taxon>Bacteria</taxon>
        <taxon>Bacillati</taxon>
        <taxon>Bacillota</taxon>
        <taxon>Clostridia</taxon>
        <taxon>Lachnospirales</taxon>
        <taxon>Lachnospiraceae</taxon>
        <taxon>Lachnospiraceae incertae sedis</taxon>
        <taxon>Candidatus Pullilachnospira</taxon>
    </lineage>
</organism>
<keyword evidence="2 5" id="KW-0032">Aminotransferase</keyword>
<dbReference type="InterPro" id="IPR015421">
    <property type="entry name" value="PyrdxlP-dep_Trfase_major"/>
</dbReference>
<gene>
    <name evidence="5" type="ORF">IAA55_05360</name>
</gene>
<reference evidence="5" key="2">
    <citation type="journal article" date="2021" name="PeerJ">
        <title>Extensive microbial diversity within the chicken gut microbiome revealed by metagenomics and culture.</title>
        <authorList>
            <person name="Gilroy R."/>
            <person name="Ravi A."/>
            <person name="Getino M."/>
            <person name="Pursley I."/>
            <person name="Horton D.L."/>
            <person name="Alikhan N.F."/>
            <person name="Baker D."/>
            <person name="Gharbi K."/>
            <person name="Hall N."/>
            <person name="Watson M."/>
            <person name="Adriaenssens E.M."/>
            <person name="Foster-Nyarko E."/>
            <person name="Jarju S."/>
            <person name="Secka A."/>
            <person name="Antonio M."/>
            <person name="Oren A."/>
            <person name="Chaudhuri R.R."/>
            <person name="La Ragione R."/>
            <person name="Hildebrand F."/>
            <person name="Pallen M.J."/>
        </authorList>
    </citation>
    <scope>NUCLEOTIDE SEQUENCE</scope>
    <source>
        <strain evidence="5">ChiSjej5B23-6657</strain>
    </source>
</reference>
<dbReference type="GO" id="GO:0008483">
    <property type="term" value="F:transaminase activity"/>
    <property type="evidence" value="ECO:0007669"/>
    <property type="project" value="UniProtKB-KW"/>
</dbReference>
<keyword evidence="3" id="KW-0808">Transferase</keyword>
<dbReference type="InterPro" id="IPR050881">
    <property type="entry name" value="LL-DAP_aminotransferase"/>
</dbReference>
<dbReference type="Gene3D" id="3.90.1150.10">
    <property type="entry name" value="Aspartate Aminotransferase, domain 1"/>
    <property type="match status" value="1"/>
</dbReference>
<evidence type="ECO:0000256" key="3">
    <source>
        <dbReference type="ARBA" id="ARBA00022679"/>
    </source>
</evidence>
<dbReference type="Proteomes" id="UP000823912">
    <property type="component" value="Unassembled WGS sequence"/>
</dbReference>
<evidence type="ECO:0000313" key="5">
    <source>
        <dbReference type="EMBL" id="HIR70689.1"/>
    </source>
</evidence>
<comment type="caution">
    <text evidence="5">The sequence shown here is derived from an EMBL/GenBank/DDBJ whole genome shotgun (WGS) entry which is preliminary data.</text>
</comment>
<dbReference type="AlphaFoldDB" id="A0A9D1E955"/>
<evidence type="ECO:0000313" key="6">
    <source>
        <dbReference type="Proteomes" id="UP000823912"/>
    </source>
</evidence>
<evidence type="ECO:0000256" key="2">
    <source>
        <dbReference type="ARBA" id="ARBA00022576"/>
    </source>
</evidence>
<dbReference type="InterPro" id="IPR015422">
    <property type="entry name" value="PyrdxlP-dep_Trfase_small"/>
</dbReference>
<dbReference type="Pfam" id="PF00155">
    <property type="entry name" value="Aminotran_1_2"/>
    <property type="match status" value="1"/>
</dbReference>
<reference evidence="5" key="1">
    <citation type="submission" date="2020-10" db="EMBL/GenBank/DDBJ databases">
        <authorList>
            <person name="Gilroy R."/>
        </authorList>
    </citation>
    <scope>NUCLEOTIDE SEQUENCE</scope>
    <source>
        <strain evidence="5">ChiSjej5B23-6657</strain>
    </source>
</reference>